<dbReference type="Proteomes" id="UP001186974">
    <property type="component" value="Unassembled WGS sequence"/>
</dbReference>
<evidence type="ECO:0000313" key="1">
    <source>
        <dbReference type="EMBL" id="KAK3057274.1"/>
    </source>
</evidence>
<evidence type="ECO:0000313" key="2">
    <source>
        <dbReference type="Proteomes" id="UP001186974"/>
    </source>
</evidence>
<gene>
    <name evidence="1" type="ORF">LTS18_011531</name>
</gene>
<protein>
    <submittedName>
        <fullName evidence="1">Uncharacterized protein</fullName>
    </submittedName>
</protein>
<keyword evidence="2" id="KW-1185">Reference proteome</keyword>
<dbReference type="EMBL" id="JAWDJW010009683">
    <property type="protein sequence ID" value="KAK3057274.1"/>
    <property type="molecule type" value="Genomic_DNA"/>
</dbReference>
<reference evidence="1" key="1">
    <citation type="submission" date="2024-09" db="EMBL/GenBank/DDBJ databases">
        <title>Black Yeasts Isolated from many extreme environments.</title>
        <authorList>
            <person name="Coleine C."/>
            <person name="Stajich J.E."/>
            <person name="Selbmann L."/>
        </authorList>
    </citation>
    <scope>NUCLEOTIDE SEQUENCE</scope>
    <source>
        <strain evidence="1">CCFEE 5737</strain>
    </source>
</reference>
<feature type="non-terminal residue" evidence="1">
    <location>
        <position position="515"/>
    </location>
</feature>
<organism evidence="1 2">
    <name type="scientific">Coniosporium uncinatum</name>
    <dbReference type="NCBI Taxonomy" id="93489"/>
    <lineage>
        <taxon>Eukaryota</taxon>
        <taxon>Fungi</taxon>
        <taxon>Dikarya</taxon>
        <taxon>Ascomycota</taxon>
        <taxon>Pezizomycotina</taxon>
        <taxon>Dothideomycetes</taxon>
        <taxon>Dothideomycetes incertae sedis</taxon>
        <taxon>Coniosporium</taxon>
    </lineage>
</organism>
<name>A0ACC3CYF1_9PEZI</name>
<sequence length="515" mass="55315">MKRQLDEDDAYNGDRYPERGPASTSQHQSAYAQKRNAVEGSDVFINPSDEGEARESTSAAVRIHGATSSQDTTSIEGGQVSTSRYASPTSSTFKSGHGSKTSLSKLNVEAKEFTFNPSATFNPSMFSPQTRSFPFQAAKPQPSSPAFQTGAGFVSQSNKSTGPELNVTAPSFQPGAGFGNAAFATGEFSFGMPKPKPQSFQPSPADARHVTSLVDAPDASNRIFSNIDYSEIVKPGKKSKAIPIVAPEHMSNSLDEEDPEDADGRITQSDARQKRARRFGDDGDEVPRFASPTHLLEQKPSAISEQDNALKIPDIVSVTDEDEDVSFAEVEHSEDDTDFAEGFAPPELEHRESDGNDLGVSTTDDTSMPTPGNTGNPIDSGYQEGYLPLEASSPARASDVDEEEGEGQNDEPAEPDTHKHRSTLSATATPFVFNPSSLGSMDYSHVPHSSTDFDEDGVKESQLGEPSISSPFSHSPTTTFRPSDEGVQGQHQKVLSSATEDQDDSLQPSFNEIDE</sequence>
<proteinExistence type="predicted"/>
<comment type="caution">
    <text evidence="1">The sequence shown here is derived from an EMBL/GenBank/DDBJ whole genome shotgun (WGS) entry which is preliminary data.</text>
</comment>
<accession>A0ACC3CYF1</accession>